<name>A0ABR9JJX4_9ACTN</name>
<organism evidence="1 2">
    <name type="scientific">Actinomadura algeriensis</name>
    <dbReference type="NCBI Taxonomy" id="1679523"/>
    <lineage>
        <taxon>Bacteria</taxon>
        <taxon>Bacillati</taxon>
        <taxon>Actinomycetota</taxon>
        <taxon>Actinomycetes</taxon>
        <taxon>Streptosporangiales</taxon>
        <taxon>Thermomonosporaceae</taxon>
        <taxon>Actinomadura</taxon>
    </lineage>
</organism>
<proteinExistence type="predicted"/>
<dbReference type="RefSeq" id="WP_192757665.1">
    <property type="nucleotide sequence ID" value="NZ_JADBDZ010000001.1"/>
</dbReference>
<sequence>MLRLRTRFGRPVAVYHLEPPAGALQSIGWKCVRLYEREEFEIPTPVLWVHAGDVGVLVSALAAPRGSWAYYQAQRGRDGLLFPCGDVKGAAGMVDELIERRMFPDAP</sequence>
<reference evidence="1 2" key="1">
    <citation type="submission" date="2020-10" db="EMBL/GenBank/DDBJ databases">
        <title>Sequencing the genomes of 1000 actinobacteria strains.</title>
        <authorList>
            <person name="Klenk H.-P."/>
        </authorList>
    </citation>
    <scope>NUCLEOTIDE SEQUENCE [LARGE SCALE GENOMIC DNA]</scope>
    <source>
        <strain evidence="1 2">DSM 46744</strain>
    </source>
</reference>
<keyword evidence="2" id="KW-1185">Reference proteome</keyword>
<dbReference type="Proteomes" id="UP000627838">
    <property type="component" value="Unassembled WGS sequence"/>
</dbReference>
<protein>
    <submittedName>
        <fullName evidence="1">Uncharacterized protein</fullName>
    </submittedName>
</protein>
<accession>A0ABR9JJX4</accession>
<gene>
    <name evidence="1" type="ORF">H4W34_000519</name>
</gene>
<evidence type="ECO:0000313" key="2">
    <source>
        <dbReference type="Proteomes" id="UP000627838"/>
    </source>
</evidence>
<dbReference type="EMBL" id="JADBDZ010000001">
    <property type="protein sequence ID" value="MBE1530686.1"/>
    <property type="molecule type" value="Genomic_DNA"/>
</dbReference>
<evidence type="ECO:0000313" key="1">
    <source>
        <dbReference type="EMBL" id="MBE1530686.1"/>
    </source>
</evidence>
<comment type="caution">
    <text evidence="1">The sequence shown here is derived from an EMBL/GenBank/DDBJ whole genome shotgun (WGS) entry which is preliminary data.</text>
</comment>